<dbReference type="Pfam" id="PF13472">
    <property type="entry name" value="Lipase_GDSL_2"/>
    <property type="match status" value="1"/>
</dbReference>
<proteinExistence type="predicted"/>
<evidence type="ECO:0000259" key="3">
    <source>
        <dbReference type="Pfam" id="PF13472"/>
    </source>
</evidence>
<reference evidence="4 5" key="1">
    <citation type="submission" date="2019-02" db="EMBL/GenBank/DDBJ databases">
        <title>Sequencing the genomes of 1000 actinobacteria strains.</title>
        <authorList>
            <person name="Klenk H.-P."/>
        </authorList>
    </citation>
    <scope>NUCLEOTIDE SEQUENCE [LARGE SCALE GENOMIC DNA]</scope>
    <source>
        <strain evidence="4 5">DSM 44509</strain>
    </source>
</reference>
<evidence type="ECO:0000256" key="1">
    <source>
        <dbReference type="SAM" id="MobiDB-lite"/>
    </source>
</evidence>
<comment type="caution">
    <text evidence="4">The sequence shown here is derived from an EMBL/GenBank/DDBJ whole genome shotgun (WGS) entry which is preliminary data.</text>
</comment>
<evidence type="ECO:0000313" key="5">
    <source>
        <dbReference type="Proteomes" id="UP000292507"/>
    </source>
</evidence>
<gene>
    <name evidence="4" type="ORF">BKA19_3874</name>
</gene>
<keyword evidence="4" id="KW-0378">Hydrolase</keyword>
<keyword evidence="2" id="KW-1133">Transmembrane helix</keyword>
<keyword evidence="2" id="KW-0472">Membrane</keyword>
<sequence>MKSNPYDFRMRRLALERPPSWGILALVLLVLGNVALFTVMGMRPAPADTYESQAPAGAGSPVPAESPVTPAETEPSEPPVLAVYGDGYAAGNEMGGQGATGWPALVAQRTGTELALHAVPQAGYASIGVTGQDYMGLLGAAPVPDADITLLFGSRNDADEDPAQVKAQAVAAMAAAAQNAPQAILVVIGPVWDDGDAPASVLAVRDLVQAAAQGAGAVFVDPLADGWFGTGSGLIATDGISPTDAGHAYLAEQIAPVVTAALQ</sequence>
<organism evidence="4 5">
    <name type="scientific">Blastococcus saxobsidens</name>
    <dbReference type="NCBI Taxonomy" id="138336"/>
    <lineage>
        <taxon>Bacteria</taxon>
        <taxon>Bacillati</taxon>
        <taxon>Actinomycetota</taxon>
        <taxon>Actinomycetes</taxon>
        <taxon>Geodermatophilales</taxon>
        <taxon>Geodermatophilaceae</taxon>
        <taxon>Blastococcus</taxon>
    </lineage>
</organism>
<name>A0A4Q7YD03_9ACTN</name>
<feature type="domain" description="SGNH hydrolase-type esterase" evidence="3">
    <location>
        <begin position="84"/>
        <end position="248"/>
    </location>
</feature>
<dbReference type="InterPro" id="IPR036514">
    <property type="entry name" value="SGNH_hydro_sf"/>
</dbReference>
<dbReference type="EMBL" id="SHKV01000001">
    <property type="protein sequence ID" value="RZU34119.1"/>
    <property type="molecule type" value="Genomic_DNA"/>
</dbReference>
<dbReference type="Proteomes" id="UP000292507">
    <property type="component" value="Unassembled WGS sequence"/>
</dbReference>
<dbReference type="SUPFAM" id="SSF52266">
    <property type="entry name" value="SGNH hydrolase"/>
    <property type="match status" value="1"/>
</dbReference>
<keyword evidence="2" id="KW-0812">Transmembrane</keyword>
<dbReference type="InterPro" id="IPR013830">
    <property type="entry name" value="SGNH_hydro"/>
</dbReference>
<feature type="region of interest" description="Disordered" evidence="1">
    <location>
        <begin position="50"/>
        <end position="82"/>
    </location>
</feature>
<accession>A0A4Q7YD03</accession>
<evidence type="ECO:0000256" key="2">
    <source>
        <dbReference type="SAM" id="Phobius"/>
    </source>
</evidence>
<dbReference type="AlphaFoldDB" id="A0A4Q7YD03"/>
<dbReference type="Gene3D" id="3.40.50.1110">
    <property type="entry name" value="SGNH hydrolase"/>
    <property type="match status" value="1"/>
</dbReference>
<keyword evidence="5" id="KW-1185">Reference proteome</keyword>
<evidence type="ECO:0000313" key="4">
    <source>
        <dbReference type="EMBL" id="RZU34119.1"/>
    </source>
</evidence>
<dbReference type="GO" id="GO:0016787">
    <property type="term" value="F:hydrolase activity"/>
    <property type="evidence" value="ECO:0007669"/>
    <property type="project" value="UniProtKB-KW"/>
</dbReference>
<protein>
    <submittedName>
        <fullName evidence="4">GDSL-like lipase/acylhydrolase family protein</fullName>
    </submittedName>
</protein>
<feature type="transmembrane region" description="Helical" evidence="2">
    <location>
        <begin position="21"/>
        <end position="42"/>
    </location>
</feature>